<keyword evidence="3" id="KW-0378">Hydrolase</keyword>
<organism evidence="3 4">
    <name type="scientific">Candidatus Sulfuritelmatomonas gaucii</name>
    <dbReference type="NCBI Taxonomy" id="2043161"/>
    <lineage>
        <taxon>Bacteria</taxon>
        <taxon>Pseudomonadati</taxon>
        <taxon>Acidobacteriota</taxon>
        <taxon>Terriglobia</taxon>
        <taxon>Terriglobales</taxon>
        <taxon>Acidobacteriaceae</taxon>
        <taxon>Candidatus Sulfuritelmatomonas</taxon>
    </lineage>
</organism>
<dbReference type="EC" id="3.4.-.-" evidence="3"/>
<dbReference type="Gene3D" id="3.90.70.10">
    <property type="entry name" value="Cysteine proteinases"/>
    <property type="match status" value="1"/>
</dbReference>
<dbReference type="EMBL" id="OKRB01000085">
    <property type="protein sequence ID" value="SPE20164.1"/>
    <property type="molecule type" value="Genomic_DNA"/>
</dbReference>
<dbReference type="GO" id="GO:0016787">
    <property type="term" value="F:hydrolase activity"/>
    <property type="evidence" value="ECO:0007669"/>
    <property type="project" value="UniProtKB-KW"/>
</dbReference>
<dbReference type="InterPro" id="IPR039564">
    <property type="entry name" value="Peptidase_C39-like"/>
</dbReference>
<evidence type="ECO:0000259" key="2">
    <source>
        <dbReference type="Pfam" id="PF13529"/>
    </source>
</evidence>
<evidence type="ECO:0000313" key="3">
    <source>
        <dbReference type="EMBL" id="SPE20164.1"/>
    </source>
</evidence>
<dbReference type="Proteomes" id="UP000239735">
    <property type="component" value="Unassembled WGS sequence"/>
</dbReference>
<evidence type="ECO:0000256" key="1">
    <source>
        <dbReference type="SAM" id="SignalP"/>
    </source>
</evidence>
<evidence type="ECO:0000313" key="4">
    <source>
        <dbReference type="Proteomes" id="UP000239735"/>
    </source>
</evidence>
<protein>
    <submittedName>
        <fullName evidence="3">Peptidase, C39 family</fullName>
        <ecNumber evidence="3">3.4.-.-</ecNumber>
    </submittedName>
</protein>
<feature type="signal peptide" evidence="1">
    <location>
        <begin position="1"/>
        <end position="22"/>
    </location>
</feature>
<dbReference type="AlphaFoldDB" id="A0A2N9LAU1"/>
<name>A0A2N9LAU1_9BACT</name>
<gene>
    <name evidence="3" type="ORF">SBA5_290018</name>
</gene>
<accession>A0A2N9LAU1</accession>
<sequence>MLRRMTSAASSAFLLICIPALAAGSANLWLDVPFVPQQKDGCGAAGVAMVMQYWEQHQGRSVQPEANPARILRALYAPTAHGIYASAMVRYFQQNGYRAFAFAGQTADLERELAQGRPLLVALRPGSGASLHYVVVAGLDQPQQLVLINDPAQRKLLKKDISQFEREWNAAGRWTLLAVPETSSH</sequence>
<dbReference type="OrthoDB" id="9814129at2"/>
<reference evidence="4" key="1">
    <citation type="submission" date="2018-02" db="EMBL/GenBank/DDBJ databases">
        <authorList>
            <person name="Hausmann B."/>
        </authorList>
    </citation>
    <scope>NUCLEOTIDE SEQUENCE [LARGE SCALE GENOMIC DNA]</scope>
    <source>
        <strain evidence="4">Peat soil MAG SbA5</strain>
    </source>
</reference>
<proteinExistence type="predicted"/>
<feature type="chain" id="PRO_5014614829" evidence="1">
    <location>
        <begin position="23"/>
        <end position="185"/>
    </location>
</feature>
<dbReference type="Pfam" id="PF13529">
    <property type="entry name" value="Peptidase_C39_2"/>
    <property type="match status" value="1"/>
</dbReference>
<feature type="domain" description="Peptidase C39-like" evidence="2">
    <location>
        <begin position="30"/>
        <end position="152"/>
    </location>
</feature>
<keyword evidence="1" id="KW-0732">Signal</keyword>